<keyword evidence="3" id="KW-1185">Reference proteome</keyword>
<dbReference type="Gene3D" id="1.25.40.10">
    <property type="entry name" value="Tetratricopeptide repeat domain"/>
    <property type="match status" value="1"/>
</dbReference>
<evidence type="ECO:0008006" key="4">
    <source>
        <dbReference type="Google" id="ProtNLM"/>
    </source>
</evidence>
<protein>
    <recommendedName>
        <fullName evidence="4">Sel1 repeat family protein</fullName>
    </recommendedName>
</protein>
<dbReference type="Pfam" id="PF08238">
    <property type="entry name" value="Sel1"/>
    <property type="match status" value="2"/>
</dbReference>
<dbReference type="SMART" id="SM00671">
    <property type="entry name" value="SEL1"/>
    <property type="match status" value="3"/>
</dbReference>
<dbReference type="PANTHER" id="PTHR45011:SF1">
    <property type="entry name" value="DAP3-BINDING CELL DEATH ENHANCER 1"/>
    <property type="match status" value="1"/>
</dbReference>
<evidence type="ECO:0000256" key="1">
    <source>
        <dbReference type="SAM" id="SignalP"/>
    </source>
</evidence>
<dbReference type="Proteomes" id="UP001157133">
    <property type="component" value="Unassembled WGS sequence"/>
</dbReference>
<reference evidence="2 3" key="1">
    <citation type="submission" date="2023-03" db="EMBL/GenBank/DDBJ databases">
        <title>Draft genome sequence of Thalassotalea eurytherma JCM 18482T.</title>
        <authorList>
            <person name="Sawabe T."/>
        </authorList>
    </citation>
    <scope>NUCLEOTIDE SEQUENCE [LARGE SCALE GENOMIC DNA]</scope>
    <source>
        <strain evidence="2 3">JCM 18482</strain>
    </source>
</reference>
<dbReference type="SUPFAM" id="SSF81901">
    <property type="entry name" value="HCP-like"/>
    <property type="match status" value="1"/>
</dbReference>
<comment type="caution">
    <text evidence="2">The sequence shown here is derived from an EMBL/GenBank/DDBJ whole genome shotgun (WGS) entry which is preliminary data.</text>
</comment>
<keyword evidence="1" id="KW-0732">Signal</keyword>
<dbReference type="EMBL" id="BSSU01000016">
    <property type="protein sequence ID" value="GLX83490.1"/>
    <property type="molecule type" value="Genomic_DNA"/>
</dbReference>
<feature type="signal peptide" evidence="1">
    <location>
        <begin position="1"/>
        <end position="21"/>
    </location>
</feature>
<dbReference type="PANTHER" id="PTHR45011">
    <property type="entry name" value="DAP3-BINDING CELL DEATH ENHANCER 1"/>
    <property type="match status" value="1"/>
</dbReference>
<accession>A0ABQ6H5R0</accession>
<sequence length="179" mass="20374">MRQLAIVIALSVGLLATYVNANGLPQCNEGKCVEQFKQFKKAAKRGHVGANYNTGKFYYFGYGTDTDHELALKYYRKAAVQGAKEAQYMTGVIYLTNDELYDFKKATKWLSRADKFNHPHAPFLLGKAYISDNDYKDYQKADAYLSKSFDLTYAKLPTLIEQLIATNEFNETNFPELTD</sequence>
<feature type="chain" id="PRO_5045318265" description="Sel1 repeat family protein" evidence="1">
    <location>
        <begin position="22"/>
        <end position="179"/>
    </location>
</feature>
<proteinExistence type="predicted"/>
<organism evidence="2 3">
    <name type="scientific">Thalassotalea eurytherma</name>
    <dbReference type="NCBI Taxonomy" id="1144278"/>
    <lineage>
        <taxon>Bacteria</taxon>
        <taxon>Pseudomonadati</taxon>
        <taxon>Pseudomonadota</taxon>
        <taxon>Gammaproteobacteria</taxon>
        <taxon>Alteromonadales</taxon>
        <taxon>Colwelliaceae</taxon>
        <taxon>Thalassotalea</taxon>
    </lineage>
</organism>
<evidence type="ECO:0000313" key="3">
    <source>
        <dbReference type="Proteomes" id="UP001157133"/>
    </source>
</evidence>
<dbReference type="RefSeq" id="WP_284208941.1">
    <property type="nucleotide sequence ID" value="NZ_BSSU01000016.1"/>
</dbReference>
<evidence type="ECO:0000313" key="2">
    <source>
        <dbReference type="EMBL" id="GLX83490.1"/>
    </source>
</evidence>
<name>A0ABQ6H5R0_9GAMM</name>
<dbReference type="InterPro" id="IPR006597">
    <property type="entry name" value="Sel1-like"/>
</dbReference>
<gene>
    <name evidence="2" type="ORF">theurythT_29430</name>
</gene>
<dbReference type="InterPro" id="IPR011990">
    <property type="entry name" value="TPR-like_helical_dom_sf"/>
</dbReference>
<dbReference type="InterPro" id="IPR052748">
    <property type="entry name" value="ISR_Activator"/>
</dbReference>